<gene>
    <name evidence="13" type="ORF">C8D97_1111</name>
</gene>
<evidence type="ECO:0000256" key="6">
    <source>
        <dbReference type="ARBA" id="ARBA00023136"/>
    </source>
</evidence>
<keyword evidence="6 8" id="KW-0472">Membrane</keyword>
<keyword evidence="4 8" id="KW-0812">Transmembrane</keyword>
<keyword evidence="3 8" id="KW-1134">Transmembrane beta strand</keyword>
<evidence type="ECO:0000256" key="1">
    <source>
        <dbReference type="ARBA" id="ARBA00004571"/>
    </source>
</evidence>
<comment type="similarity">
    <text evidence="8 9">Belongs to the TonB-dependent receptor family.</text>
</comment>
<dbReference type="Gene3D" id="2.170.130.10">
    <property type="entry name" value="TonB-dependent receptor, plug domain"/>
    <property type="match status" value="1"/>
</dbReference>
<proteinExistence type="inferred from homology"/>
<evidence type="ECO:0000256" key="5">
    <source>
        <dbReference type="ARBA" id="ARBA00023077"/>
    </source>
</evidence>
<keyword evidence="5 9" id="KW-0798">TonB box</keyword>
<dbReference type="InterPro" id="IPR012910">
    <property type="entry name" value="Plug_dom"/>
</dbReference>
<dbReference type="InterPro" id="IPR000531">
    <property type="entry name" value="Beta-barrel_TonB"/>
</dbReference>
<keyword evidence="14" id="KW-1185">Reference proteome</keyword>
<dbReference type="InterPro" id="IPR036942">
    <property type="entry name" value="Beta-barrel_TonB_sf"/>
</dbReference>
<dbReference type="Proteomes" id="UP000245790">
    <property type="component" value="Unassembled WGS sequence"/>
</dbReference>
<keyword evidence="13" id="KW-0675">Receptor</keyword>
<comment type="subcellular location">
    <subcellularLocation>
        <location evidence="1 8">Cell outer membrane</location>
        <topology evidence="1 8">Multi-pass membrane protein</topology>
    </subcellularLocation>
</comment>
<dbReference type="GO" id="GO:0009279">
    <property type="term" value="C:cell outer membrane"/>
    <property type="evidence" value="ECO:0007669"/>
    <property type="project" value="UniProtKB-SubCell"/>
</dbReference>
<dbReference type="Gene3D" id="2.40.170.20">
    <property type="entry name" value="TonB-dependent receptor, beta-barrel domain"/>
    <property type="match status" value="1"/>
</dbReference>
<organism evidence="13 14">
    <name type="scientific">Pleionea mediterranea</name>
    <dbReference type="NCBI Taxonomy" id="523701"/>
    <lineage>
        <taxon>Bacteria</taxon>
        <taxon>Pseudomonadati</taxon>
        <taxon>Pseudomonadota</taxon>
        <taxon>Gammaproteobacteria</taxon>
        <taxon>Oceanospirillales</taxon>
        <taxon>Pleioneaceae</taxon>
        <taxon>Pleionea</taxon>
    </lineage>
</organism>
<dbReference type="Pfam" id="PF00593">
    <property type="entry name" value="TonB_dep_Rec_b-barrel"/>
    <property type="match status" value="1"/>
</dbReference>
<evidence type="ECO:0000256" key="10">
    <source>
        <dbReference type="SAM" id="SignalP"/>
    </source>
</evidence>
<name>A0A316FYP4_9GAMM</name>
<dbReference type="RefSeq" id="WP_109764510.1">
    <property type="nucleotide sequence ID" value="NZ_QGGU01000011.1"/>
</dbReference>
<evidence type="ECO:0000313" key="13">
    <source>
        <dbReference type="EMBL" id="PWK47257.1"/>
    </source>
</evidence>
<protein>
    <submittedName>
        <fullName evidence="13">Iron complex outermembrane receptor protein</fullName>
    </submittedName>
</protein>
<sequence length="865" mass="94998">MKKELPEKRSFWITSTALAVATALSFPVFSAEDDDEENAKSKDVKVVVVGSRAAPRSVGESAVPVDIIAGDEFESQGITDMNSMLSVSVPSFNVNQQPISDAATLVRPANLRGLSPDSTLVLVNGKRRHRASVIAFLGGGISDGSQGPDISVIPSVALKQIEVLRDGAAAQYGSDAVAGVMNFVLNDAASGGFVEYKTGQFYEGDGTSQQISGNLGLPFTERGFLNLSMEYKEADPTSRSVQRSDAQFLIDNGNTNVANPAQIWGAPEIKEDFKFFFNSGIDISNDKQLYAFGNWAEREIEGGFFFRNPITRPGVFSNDSDEPNPPWTLLVGDPNNSDNSLCPFQGIDIDPNTGMPNQLQLDAIEAHPTCFTHYSRFPGGFTPRFGGIVSDQSLAVGFKGETDMGMTYDFSYTYGKSESDFLIKNTINAAWGEDSPTSFEPGSYAQEETGLNADFTFPFSSGVVATGFERRTSEFTIYEGNLESYDFEDNLAEQGFGIGSNGFPGFKPSDAGTWDRSNWAAYVDVEWDIAHNFLLTGALRHEDYDSFGTTTNYKLSGRWQVTDILALRSAVSTGFRAPTVGQSRVRNVTTAFENGELQDQATLPPTHPGSVLKGAQPLEPEEAKNFSVGAVLELDRLFVTIDYYNIKMDDRITLSSTQPLSDAERQQLEDADVDGASSLSSLRFFTNDFDTTTQGVDLVANYNMELMGGDTDFGLVYNWTDTQVDRFNPANINETRVRQLEENLPDVRATLSMNHRRGDWRTTVRYNHYSGFYEAHLDDGSLPIESPRNATVDVEVGYDITDDFNVVLGAQNIFDEYPDPLTDYTFQCGNETCNYAEDVAGAKYPVTSPYGFNGGYYYLKASYSF</sequence>
<evidence type="ECO:0000259" key="11">
    <source>
        <dbReference type="Pfam" id="PF00593"/>
    </source>
</evidence>
<evidence type="ECO:0000256" key="9">
    <source>
        <dbReference type="RuleBase" id="RU003357"/>
    </source>
</evidence>
<evidence type="ECO:0000256" key="2">
    <source>
        <dbReference type="ARBA" id="ARBA00022448"/>
    </source>
</evidence>
<evidence type="ECO:0000256" key="4">
    <source>
        <dbReference type="ARBA" id="ARBA00022692"/>
    </source>
</evidence>
<dbReference type="PANTHER" id="PTHR47234">
    <property type="match status" value="1"/>
</dbReference>
<evidence type="ECO:0000256" key="3">
    <source>
        <dbReference type="ARBA" id="ARBA00022452"/>
    </source>
</evidence>
<dbReference type="PANTHER" id="PTHR47234:SF3">
    <property type="entry name" value="SECRETIN_TONB SHORT N-TERMINAL DOMAIN-CONTAINING PROTEIN"/>
    <property type="match status" value="1"/>
</dbReference>
<feature type="domain" description="TonB-dependent receptor-like beta-barrel" evidence="11">
    <location>
        <begin position="386"/>
        <end position="813"/>
    </location>
</feature>
<dbReference type="SUPFAM" id="SSF56935">
    <property type="entry name" value="Porins"/>
    <property type="match status" value="1"/>
</dbReference>
<evidence type="ECO:0000259" key="12">
    <source>
        <dbReference type="Pfam" id="PF07715"/>
    </source>
</evidence>
<evidence type="ECO:0000256" key="8">
    <source>
        <dbReference type="PROSITE-ProRule" id="PRU01360"/>
    </source>
</evidence>
<dbReference type="Pfam" id="PF07715">
    <property type="entry name" value="Plug"/>
    <property type="match status" value="1"/>
</dbReference>
<feature type="domain" description="TonB-dependent receptor plug" evidence="12">
    <location>
        <begin position="60"/>
        <end position="180"/>
    </location>
</feature>
<keyword evidence="2 8" id="KW-0813">Transport</keyword>
<dbReference type="InterPro" id="IPR037066">
    <property type="entry name" value="Plug_dom_sf"/>
</dbReference>
<feature type="signal peptide" evidence="10">
    <location>
        <begin position="1"/>
        <end position="30"/>
    </location>
</feature>
<dbReference type="AlphaFoldDB" id="A0A316FYP4"/>
<reference evidence="13 14" key="1">
    <citation type="submission" date="2018-05" db="EMBL/GenBank/DDBJ databases">
        <title>Genomic Encyclopedia of Type Strains, Phase IV (KMG-IV): sequencing the most valuable type-strain genomes for metagenomic binning, comparative biology and taxonomic classification.</title>
        <authorList>
            <person name="Goeker M."/>
        </authorList>
    </citation>
    <scope>NUCLEOTIDE SEQUENCE [LARGE SCALE GENOMIC DNA]</scope>
    <source>
        <strain evidence="13 14">DSM 25350</strain>
    </source>
</reference>
<evidence type="ECO:0000256" key="7">
    <source>
        <dbReference type="ARBA" id="ARBA00023237"/>
    </source>
</evidence>
<dbReference type="PROSITE" id="PS52016">
    <property type="entry name" value="TONB_DEPENDENT_REC_3"/>
    <property type="match status" value="1"/>
</dbReference>
<comment type="caution">
    <text evidence="13">The sequence shown here is derived from an EMBL/GenBank/DDBJ whole genome shotgun (WGS) entry which is preliminary data.</text>
</comment>
<dbReference type="OrthoDB" id="9805434at2"/>
<accession>A0A316FYP4</accession>
<evidence type="ECO:0000313" key="14">
    <source>
        <dbReference type="Proteomes" id="UP000245790"/>
    </source>
</evidence>
<keyword evidence="7 8" id="KW-0998">Cell outer membrane</keyword>
<dbReference type="InterPro" id="IPR039426">
    <property type="entry name" value="TonB-dep_rcpt-like"/>
</dbReference>
<dbReference type="EMBL" id="QGGU01000011">
    <property type="protein sequence ID" value="PWK47257.1"/>
    <property type="molecule type" value="Genomic_DNA"/>
</dbReference>
<feature type="chain" id="PRO_5016251973" evidence="10">
    <location>
        <begin position="31"/>
        <end position="865"/>
    </location>
</feature>
<keyword evidence="10" id="KW-0732">Signal</keyword>